<sequence length="558" mass="60076">MQFNILGPLEVVSQDRVVLLGGVKQRAMLGMLLLRANRIVPSSKLLDSLWDGRIPPTARKMLQNAASALRGMLAYDDGSPDPPLLLTHAPGYLLRVEPSSIDLSLFTQRTERGRAYAADADWESARRVLRDALDVWRGPVLADLAETCTAWPEAAAVQNEYVVAVEELFDAELACGRHREVIAELELFAARELSHERLVAQLMLAMYRCGRQSDALEVYRRARVSLIEAHGLEPSRELQELEHLILNQDVRLDWHGGEMPALGDNGIVGGPWPTAVPADQPVPAAAPREELPADPRRTELVPTDGCDAPLPQRQLATVLAVVGEVRPGADVAEMVSAFDTVAATVDREVSRYGGVVISRIASVSWILFDDVEHPPDRAVEAALAIRAALGRARPVRAAADDGIPPVVVKVAVVSTDATHSYRPDNGTLRALDSAVVGRCLQLASAAPAGQVWVGEETKRATECCVRYEQVGDGAWEAVELLPQPQRPDRVKMVIGGPDKIKKLSGLLAGISGVHASPLIEGISRRGDGIPENAVVEVTVSVLLPSDAAHGWAALSEGA</sequence>
<evidence type="ECO:0000256" key="6">
    <source>
        <dbReference type="PROSITE-ProRule" id="PRU01091"/>
    </source>
</evidence>
<dbReference type="PROSITE" id="PS51755">
    <property type="entry name" value="OMPR_PHOB"/>
    <property type="match status" value="1"/>
</dbReference>
<proteinExistence type="inferred from homology"/>
<dbReference type="InterPro" id="IPR016032">
    <property type="entry name" value="Sig_transdc_resp-reg_C-effctor"/>
</dbReference>
<keyword evidence="4 6" id="KW-0238">DNA-binding</keyword>
<dbReference type="EMBL" id="BAAAIH010000125">
    <property type="protein sequence ID" value="GAA1305692.1"/>
    <property type="molecule type" value="Genomic_DNA"/>
</dbReference>
<evidence type="ECO:0000313" key="8">
    <source>
        <dbReference type="EMBL" id="GAA1305692.1"/>
    </source>
</evidence>
<feature type="domain" description="OmpR/PhoB-type" evidence="7">
    <location>
        <begin position="1"/>
        <end position="96"/>
    </location>
</feature>
<evidence type="ECO:0000256" key="4">
    <source>
        <dbReference type="ARBA" id="ARBA00023125"/>
    </source>
</evidence>
<evidence type="ECO:0000256" key="2">
    <source>
        <dbReference type="ARBA" id="ARBA00023012"/>
    </source>
</evidence>
<evidence type="ECO:0000256" key="3">
    <source>
        <dbReference type="ARBA" id="ARBA00023015"/>
    </source>
</evidence>
<dbReference type="InterPro" id="IPR011990">
    <property type="entry name" value="TPR-like_helical_dom_sf"/>
</dbReference>
<keyword evidence="5" id="KW-0804">Transcription</keyword>
<reference evidence="9" key="1">
    <citation type="journal article" date="2019" name="Int. J. Syst. Evol. Microbiol.">
        <title>The Global Catalogue of Microorganisms (GCM) 10K type strain sequencing project: providing services to taxonomists for standard genome sequencing and annotation.</title>
        <authorList>
            <consortium name="The Broad Institute Genomics Platform"/>
            <consortium name="The Broad Institute Genome Sequencing Center for Infectious Disease"/>
            <person name="Wu L."/>
            <person name="Ma J."/>
        </authorList>
    </citation>
    <scope>NUCLEOTIDE SEQUENCE [LARGE SCALE GENOMIC DNA]</scope>
    <source>
        <strain evidence="9">JCM 11448</strain>
    </source>
</reference>
<dbReference type="InterPro" id="IPR029787">
    <property type="entry name" value="Nucleotide_cyclase"/>
</dbReference>
<dbReference type="PANTHER" id="PTHR35807:SF1">
    <property type="entry name" value="TRANSCRIPTIONAL REGULATOR REDD"/>
    <property type="match status" value="1"/>
</dbReference>
<name>A0ABP4I6W3_9ACTN</name>
<comment type="similarity">
    <text evidence="1">Belongs to the AfsR/DnrI/RedD regulatory family.</text>
</comment>
<dbReference type="Gene3D" id="1.10.10.10">
    <property type="entry name" value="Winged helix-like DNA-binding domain superfamily/Winged helix DNA-binding domain"/>
    <property type="match status" value="1"/>
</dbReference>
<dbReference type="Gene3D" id="3.30.70.1230">
    <property type="entry name" value="Nucleotide cyclase"/>
    <property type="match status" value="1"/>
</dbReference>
<comment type="caution">
    <text evidence="8">The sequence shown here is derived from an EMBL/GenBank/DDBJ whole genome shotgun (WGS) entry which is preliminary data.</text>
</comment>
<dbReference type="InterPro" id="IPR051677">
    <property type="entry name" value="AfsR-DnrI-RedD_regulator"/>
</dbReference>
<dbReference type="Gene3D" id="1.25.40.10">
    <property type="entry name" value="Tetratricopeptide repeat domain"/>
    <property type="match status" value="1"/>
</dbReference>
<dbReference type="SMART" id="SM00862">
    <property type="entry name" value="Trans_reg_C"/>
    <property type="match status" value="1"/>
</dbReference>
<dbReference type="Proteomes" id="UP001500282">
    <property type="component" value="Unassembled WGS sequence"/>
</dbReference>
<protein>
    <submittedName>
        <fullName evidence="8">AfsR/SARP family transcriptional regulator</fullName>
    </submittedName>
</protein>
<evidence type="ECO:0000259" key="7">
    <source>
        <dbReference type="PROSITE" id="PS51755"/>
    </source>
</evidence>
<dbReference type="SUPFAM" id="SSF55073">
    <property type="entry name" value="Nucleotide cyclase"/>
    <property type="match status" value="1"/>
</dbReference>
<keyword evidence="3" id="KW-0805">Transcription regulation</keyword>
<organism evidence="8 9">
    <name type="scientific">Streptomyces javensis</name>
    <dbReference type="NCBI Taxonomy" id="114698"/>
    <lineage>
        <taxon>Bacteria</taxon>
        <taxon>Bacillati</taxon>
        <taxon>Actinomycetota</taxon>
        <taxon>Actinomycetes</taxon>
        <taxon>Kitasatosporales</taxon>
        <taxon>Streptomycetaceae</taxon>
        <taxon>Streptomyces</taxon>
        <taxon>Streptomyces violaceusniger group</taxon>
    </lineage>
</organism>
<dbReference type="InterPro" id="IPR001867">
    <property type="entry name" value="OmpR/PhoB-type_DNA-bd"/>
</dbReference>
<dbReference type="SUPFAM" id="SSF46894">
    <property type="entry name" value="C-terminal effector domain of the bipartite response regulators"/>
    <property type="match status" value="1"/>
</dbReference>
<evidence type="ECO:0000313" key="9">
    <source>
        <dbReference type="Proteomes" id="UP001500282"/>
    </source>
</evidence>
<dbReference type="Pfam" id="PF03704">
    <property type="entry name" value="BTAD"/>
    <property type="match status" value="1"/>
</dbReference>
<dbReference type="InterPro" id="IPR036388">
    <property type="entry name" value="WH-like_DNA-bd_sf"/>
</dbReference>
<dbReference type="SMART" id="SM01043">
    <property type="entry name" value="BTAD"/>
    <property type="match status" value="1"/>
</dbReference>
<keyword evidence="2" id="KW-0902">Two-component regulatory system</keyword>
<dbReference type="SUPFAM" id="SSF48452">
    <property type="entry name" value="TPR-like"/>
    <property type="match status" value="1"/>
</dbReference>
<evidence type="ECO:0000256" key="1">
    <source>
        <dbReference type="ARBA" id="ARBA00005820"/>
    </source>
</evidence>
<dbReference type="PANTHER" id="PTHR35807">
    <property type="entry name" value="TRANSCRIPTIONAL REGULATOR REDD-RELATED"/>
    <property type="match status" value="1"/>
</dbReference>
<keyword evidence="9" id="KW-1185">Reference proteome</keyword>
<dbReference type="InterPro" id="IPR005158">
    <property type="entry name" value="BTAD"/>
</dbReference>
<evidence type="ECO:0000256" key="5">
    <source>
        <dbReference type="ARBA" id="ARBA00023163"/>
    </source>
</evidence>
<dbReference type="CDD" id="cd15831">
    <property type="entry name" value="BTAD"/>
    <property type="match status" value="1"/>
</dbReference>
<feature type="DNA-binding region" description="OmpR/PhoB-type" evidence="6">
    <location>
        <begin position="1"/>
        <end position="96"/>
    </location>
</feature>
<accession>A0ABP4I6W3</accession>
<gene>
    <name evidence="8" type="ORF">GCM10009579_89310</name>
</gene>